<reference evidence="3" key="1">
    <citation type="submission" date="2020-06" db="EMBL/GenBank/DDBJ databases">
        <title>A chromosome-scale genome assembly of Talaromyces rugulosus W13939.</title>
        <authorList>
            <person name="Wang B."/>
            <person name="Guo L."/>
            <person name="Ye K."/>
            <person name="Wang L."/>
        </authorList>
    </citation>
    <scope>NUCLEOTIDE SEQUENCE [LARGE SCALE GENOMIC DNA]</scope>
    <source>
        <strain evidence="3">W13939</strain>
    </source>
</reference>
<dbReference type="KEGG" id="trg:TRUGW13939_05128"/>
<evidence type="ECO:0000313" key="3">
    <source>
        <dbReference type="Proteomes" id="UP000509510"/>
    </source>
</evidence>
<dbReference type="GeneID" id="55992626"/>
<proteinExistence type="predicted"/>
<accession>A0A7H8QWG0</accession>
<dbReference type="RefSeq" id="XP_035344186.1">
    <property type="nucleotide sequence ID" value="XM_035488293.1"/>
</dbReference>
<dbReference type="Proteomes" id="UP000509510">
    <property type="component" value="Chromosome III"/>
</dbReference>
<gene>
    <name evidence="2" type="ORF">TRUGW13939_05128</name>
</gene>
<keyword evidence="3" id="KW-1185">Reference proteome</keyword>
<feature type="region of interest" description="Disordered" evidence="1">
    <location>
        <begin position="453"/>
        <end position="475"/>
    </location>
</feature>
<protein>
    <submittedName>
        <fullName evidence="2">Uncharacterized protein</fullName>
    </submittedName>
</protein>
<organism evidence="2 3">
    <name type="scientific">Talaromyces rugulosus</name>
    <name type="common">Penicillium rugulosum</name>
    <dbReference type="NCBI Taxonomy" id="121627"/>
    <lineage>
        <taxon>Eukaryota</taxon>
        <taxon>Fungi</taxon>
        <taxon>Dikarya</taxon>
        <taxon>Ascomycota</taxon>
        <taxon>Pezizomycotina</taxon>
        <taxon>Eurotiomycetes</taxon>
        <taxon>Eurotiomycetidae</taxon>
        <taxon>Eurotiales</taxon>
        <taxon>Trichocomaceae</taxon>
        <taxon>Talaromyces</taxon>
        <taxon>Talaromyces sect. Islandici</taxon>
    </lineage>
</organism>
<dbReference type="AlphaFoldDB" id="A0A7H8QWG0"/>
<dbReference type="EMBL" id="CP055900">
    <property type="protein sequence ID" value="QKX58008.1"/>
    <property type="molecule type" value="Genomic_DNA"/>
</dbReference>
<sequence length="475" mass="53471">MAEDRDQLDDYAFTTRGHAYAIDDLYKSRDRPEILTARKLSSVTWKARQKTVPPPINKQAENKPPGRDEVQVLFVGLFPPTAHEETLTKKLAIKGPVGHALPKDVGYVVQSMQGQPAFRVVVVNKSTIPEGGLKYFVLFEKDHTSGLWNGFTISQELIFFFPEYRHPTKTLSERGKDWSQKVLTACSGGHDTRAEGVAHHTYLGTQNDHQIARLHLEMAKFHLTQNPESLDAIEEMVNNNDRPTSQLKSLVELLLAVDGDFDETHADALTTEVRRHWNGLDSVVSSDGLLSLNKGIVENGHEIDTKYAYVFIALGCTMFASGSSSKQSVVCSALMLAKTLVSKGEDFDFAIPPTQKTLVKDIFVALLTKIKPLYQSMTETQRRLERQHGKSVLRFDPREIYDHIMQARDQDTLWLLIDQLVAIRSVHVMEAMSQHVSAVASIRDYLKEFLATLNEADEEDEEDEAEDEEDMDGTD</sequence>
<name>A0A7H8QWG0_TALRU</name>
<dbReference type="OrthoDB" id="10472860at2759"/>
<evidence type="ECO:0000313" key="2">
    <source>
        <dbReference type="EMBL" id="QKX58008.1"/>
    </source>
</evidence>
<evidence type="ECO:0000256" key="1">
    <source>
        <dbReference type="SAM" id="MobiDB-lite"/>
    </source>
</evidence>
<feature type="compositionally biased region" description="Acidic residues" evidence="1">
    <location>
        <begin position="455"/>
        <end position="475"/>
    </location>
</feature>